<dbReference type="InterPro" id="IPR042070">
    <property type="entry name" value="PucR_C-HTH_sf"/>
</dbReference>
<reference evidence="4 5" key="1">
    <citation type="submission" date="2019-05" db="EMBL/GenBank/DDBJ databases">
        <title>Draft genome sequence of Actinomadura geliboluensis A8036.</title>
        <authorList>
            <person name="Saricaoglu S."/>
            <person name="Isik K."/>
        </authorList>
    </citation>
    <scope>NUCLEOTIDE SEQUENCE [LARGE SCALE GENOMIC DNA]</scope>
    <source>
        <strain evidence="4 5">A8036</strain>
    </source>
</reference>
<keyword evidence="5" id="KW-1185">Reference proteome</keyword>
<evidence type="ECO:0000313" key="4">
    <source>
        <dbReference type="EMBL" id="TMR39776.1"/>
    </source>
</evidence>
<accession>A0A5S4H3W4</accession>
<evidence type="ECO:0000256" key="1">
    <source>
        <dbReference type="SAM" id="MobiDB-lite"/>
    </source>
</evidence>
<dbReference type="EMBL" id="VCKZ01000080">
    <property type="protein sequence ID" value="TMR39776.1"/>
    <property type="molecule type" value="Genomic_DNA"/>
</dbReference>
<organism evidence="4 5">
    <name type="scientific">Actinomadura geliboluensis</name>
    <dbReference type="NCBI Taxonomy" id="882440"/>
    <lineage>
        <taxon>Bacteria</taxon>
        <taxon>Bacillati</taxon>
        <taxon>Actinomycetota</taxon>
        <taxon>Actinomycetes</taxon>
        <taxon>Streptosporangiales</taxon>
        <taxon>Thermomonosporaceae</taxon>
        <taxon>Actinomadura</taxon>
    </lineage>
</organism>
<comment type="caution">
    <text evidence="4">The sequence shown here is derived from an EMBL/GenBank/DDBJ whole genome shotgun (WGS) entry which is preliminary data.</text>
</comment>
<protein>
    <submittedName>
        <fullName evidence="4">PucR family transcriptional regulator</fullName>
    </submittedName>
</protein>
<evidence type="ECO:0000259" key="3">
    <source>
        <dbReference type="Pfam" id="PF14361"/>
    </source>
</evidence>
<dbReference type="Proteomes" id="UP000305238">
    <property type="component" value="Unassembled WGS sequence"/>
</dbReference>
<dbReference type="Pfam" id="PF13556">
    <property type="entry name" value="HTH_30"/>
    <property type="match status" value="1"/>
</dbReference>
<dbReference type="InterPro" id="IPR051448">
    <property type="entry name" value="CdaR-like_regulators"/>
</dbReference>
<dbReference type="PANTHER" id="PTHR33744">
    <property type="entry name" value="CARBOHYDRATE DIACID REGULATOR"/>
    <property type="match status" value="1"/>
</dbReference>
<evidence type="ECO:0000259" key="2">
    <source>
        <dbReference type="Pfam" id="PF13556"/>
    </source>
</evidence>
<sequence>MDADRTIMRKAVLRLSDRLPDLADRLTAEILSGDRGDRDDAFRHDVWEMCHTGLGHGFKTILEPSRGRADLDWARRLGQRRAHQGQPLDQLLRSYRLAGRVFWEAVVEVVGQNDPENVPALIRQATRTWDTIDQQSGAAAAAYHRTELALARRSEERVQAIVDALLDGQGADGGLLATATSVLGLPATGRYAVVMLGAECGFGDGVDRRPADTGGMRFIWRLRTDAQVALVALGTAELDDLVAAVRPYARSHAGVSPVVGSLAELGGARWFAELALRTCRGPGNQIARLDRRLPDALVLSQPRLAGRLGHVALGGLGDVDPGFRDVLLTTLETWLECDGSAARAADRLFCHRNTVLNRLRKIEQLTGRTLTRPGDLVELSLALSALRLHGAEDGSADGGMAGPPVRGGNGRPGR</sequence>
<dbReference type="InterPro" id="IPR025751">
    <property type="entry name" value="RsbRD_N_dom"/>
</dbReference>
<feature type="domain" description="RsbT co-antagonist protein RsbRD N-terminal" evidence="3">
    <location>
        <begin position="20"/>
        <end position="157"/>
    </location>
</feature>
<dbReference type="Pfam" id="PF14361">
    <property type="entry name" value="RsbRD_N"/>
    <property type="match status" value="1"/>
</dbReference>
<proteinExistence type="predicted"/>
<feature type="domain" description="PucR C-terminal helix-turn-helix" evidence="2">
    <location>
        <begin position="327"/>
        <end position="384"/>
    </location>
</feature>
<name>A0A5S4H3W4_9ACTN</name>
<dbReference type="PANTHER" id="PTHR33744:SF1">
    <property type="entry name" value="DNA-BINDING TRANSCRIPTIONAL ACTIVATOR ADER"/>
    <property type="match status" value="1"/>
</dbReference>
<feature type="compositionally biased region" description="Gly residues" evidence="1">
    <location>
        <begin position="396"/>
        <end position="414"/>
    </location>
</feature>
<dbReference type="InterPro" id="IPR025736">
    <property type="entry name" value="PucR_C-HTH_dom"/>
</dbReference>
<feature type="region of interest" description="Disordered" evidence="1">
    <location>
        <begin position="392"/>
        <end position="414"/>
    </location>
</feature>
<dbReference type="Gene3D" id="1.10.10.2840">
    <property type="entry name" value="PucR C-terminal helix-turn-helix domain"/>
    <property type="match status" value="1"/>
</dbReference>
<gene>
    <name evidence="4" type="ORF">ETD96_13595</name>
</gene>
<evidence type="ECO:0000313" key="5">
    <source>
        <dbReference type="Proteomes" id="UP000305238"/>
    </source>
</evidence>
<dbReference type="AlphaFoldDB" id="A0A5S4H3W4"/>
<dbReference type="OrthoDB" id="3196285at2"/>